<dbReference type="Proteomes" id="UP001432322">
    <property type="component" value="Unassembled WGS sequence"/>
</dbReference>
<dbReference type="Gene3D" id="3.30.710.10">
    <property type="entry name" value="Potassium Channel Kv1.1, Chain A"/>
    <property type="match status" value="1"/>
</dbReference>
<evidence type="ECO:0000313" key="3">
    <source>
        <dbReference type="Proteomes" id="UP001432322"/>
    </source>
</evidence>
<feature type="non-terminal residue" evidence="2">
    <location>
        <position position="1"/>
    </location>
</feature>
<dbReference type="SUPFAM" id="SSF54695">
    <property type="entry name" value="POZ domain"/>
    <property type="match status" value="1"/>
</dbReference>
<dbReference type="AlphaFoldDB" id="A0AAV5WCW0"/>
<dbReference type="CDD" id="cd18186">
    <property type="entry name" value="BTB_POZ_ZBTB_KLHL-like"/>
    <property type="match status" value="1"/>
</dbReference>
<name>A0AAV5WCW0_9BILA</name>
<reference evidence="2" key="1">
    <citation type="submission" date="2023-10" db="EMBL/GenBank/DDBJ databases">
        <title>Genome assembly of Pristionchus species.</title>
        <authorList>
            <person name="Yoshida K."/>
            <person name="Sommer R.J."/>
        </authorList>
    </citation>
    <scope>NUCLEOTIDE SEQUENCE</scope>
    <source>
        <strain evidence="2">RS5133</strain>
    </source>
</reference>
<keyword evidence="3" id="KW-1185">Reference proteome</keyword>
<accession>A0AAV5WCW0</accession>
<organism evidence="2 3">
    <name type="scientific">Pristionchus fissidentatus</name>
    <dbReference type="NCBI Taxonomy" id="1538716"/>
    <lineage>
        <taxon>Eukaryota</taxon>
        <taxon>Metazoa</taxon>
        <taxon>Ecdysozoa</taxon>
        <taxon>Nematoda</taxon>
        <taxon>Chromadorea</taxon>
        <taxon>Rhabditida</taxon>
        <taxon>Rhabditina</taxon>
        <taxon>Diplogasteromorpha</taxon>
        <taxon>Diplogasteroidea</taxon>
        <taxon>Neodiplogasteridae</taxon>
        <taxon>Pristionchus</taxon>
    </lineage>
</organism>
<dbReference type="PROSITE" id="PS50097">
    <property type="entry name" value="BTB"/>
    <property type="match status" value="1"/>
</dbReference>
<evidence type="ECO:0000259" key="1">
    <source>
        <dbReference type="PROSITE" id="PS50097"/>
    </source>
</evidence>
<dbReference type="PANTHER" id="PTHR47022:SF1">
    <property type="entry name" value="BTB AND MATH DOMAIN-CONTAINING PROTEIN 36-RELATED"/>
    <property type="match status" value="1"/>
</dbReference>
<proteinExistence type="predicted"/>
<feature type="non-terminal residue" evidence="2">
    <location>
        <position position="196"/>
    </location>
</feature>
<dbReference type="EMBL" id="BTSY01000005">
    <property type="protein sequence ID" value="GMT29677.1"/>
    <property type="molecule type" value="Genomic_DNA"/>
</dbReference>
<sequence>QGFIKDDRIIVEARLSKIEVNGIMKPLEFDFSSPFVGTDKVALIIEGKKVYVSKNYLALHSPVFSAMFLGDFVEKNKEEIELKDVVYEEFLDLLHILYPSEKEITASTVLHILALADQFEMQSALKRAESYLMTSTKFVCTEKLQMADQFRLNDLSDHCLISLASVNEIGALKASPEYRNFSDAMKVAICDRFMDF</sequence>
<dbReference type="InterPro" id="IPR000210">
    <property type="entry name" value="BTB/POZ_dom"/>
</dbReference>
<feature type="domain" description="BTB" evidence="1">
    <location>
        <begin position="39"/>
        <end position="106"/>
    </location>
</feature>
<comment type="caution">
    <text evidence="2">The sequence shown here is derived from an EMBL/GenBank/DDBJ whole genome shotgun (WGS) entry which is preliminary data.</text>
</comment>
<dbReference type="SMART" id="SM00225">
    <property type="entry name" value="BTB"/>
    <property type="match status" value="1"/>
</dbReference>
<dbReference type="InterPro" id="IPR011333">
    <property type="entry name" value="SKP1/BTB/POZ_sf"/>
</dbReference>
<gene>
    <name evidence="2" type="ORF">PFISCL1PPCAC_20974</name>
</gene>
<dbReference type="PANTHER" id="PTHR47022">
    <property type="entry name" value="BTB AND MATH DOMAIN-CONTAINING PROTEIN 36-RELATED"/>
    <property type="match status" value="1"/>
</dbReference>
<protein>
    <recommendedName>
        <fullName evidence="1">BTB domain-containing protein</fullName>
    </recommendedName>
</protein>
<evidence type="ECO:0000313" key="2">
    <source>
        <dbReference type="EMBL" id="GMT29677.1"/>
    </source>
</evidence>
<dbReference type="Pfam" id="PF00651">
    <property type="entry name" value="BTB"/>
    <property type="match status" value="1"/>
</dbReference>